<evidence type="ECO:0000313" key="2">
    <source>
        <dbReference type="EMBL" id="MBE2887366.1"/>
    </source>
</evidence>
<name>A0ABR9NSX5_9BACT</name>
<keyword evidence="1" id="KW-0812">Transmembrane</keyword>
<keyword evidence="1" id="KW-1133">Transmembrane helix</keyword>
<evidence type="ECO:0000313" key="3">
    <source>
        <dbReference type="Proteomes" id="UP000618926"/>
    </source>
</evidence>
<feature type="transmembrane region" description="Helical" evidence="1">
    <location>
        <begin position="6"/>
        <end position="26"/>
    </location>
</feature>
<dbReference type="RefSeq" id="WP_192905232.1">
    <property type="nucleotide sequence ID" value="NZ_JADBFD010000006.1"/>
</dbReference>
<gene>
    <name evidence="2" type="ORF">IIE05_05225</name>
</gene>
<keyword evidence="3" id="KW-1185">Reference proteome</keyword>
<keyword evidence="1" id="KW-0472">Membrane</keyword>
<feature type="transmembrane region" description="Helical" evidence="1">
    <location>
        <begin position="89"/>
        <end position="113"/>
    </location>
</feature>
<dbReference type="Proteomes" id="UP000618926">
    <property type="component" value="Unassembled WGS sequence"/>
</dbReference>
<protein>
    <submittedName>
        <fullName evidence="2">Uncharacterized protein</fullName>
    </submittedName>
</protein>
<feature type="transmembrane region" description="Helical" evidence="1">
    <location>
        <begin position="222"/>
        <end position="240"/>
    </location>
</feature>
<evidence type="ECO:0000256" key="1">
    <source>
        <dbReference type="SAM" id="Phobius"/>
    </source>
</evidence>
<feature type="transmembrane region" description="Helical" evidence="1">
    <location>
        <begin position="119"/>
        <end position="137"/>
    </location>
</feature>
<dbReference type="EMBL" id="JADBFD010000006">
    <property type="protein sequence ID" value="MBE2887366.1"/>
    <property type="molecule type" value="Genomic_DNA"/>
</dbReference>
<sequence>MNWLGYLVLGFLILLCLVIAVSGFLPRRTITGKFDKTIVYLLAEYAYKPQLIESLVEKLNSQNSRTIRVPLSVTWAGAVKPQFRKIDNIGAMFSGLFTVFLFCTAFTGYIPVYNSVIDGYMLFVVLLCIVVTFGYYYRSVASDLSSIEDKYIVTAINIKKYYFNKDLLDEFDMKVVDQIYSEIKLDLDIHKTNVGFGGILLLLVPVFVASSSKFSDAVPPSISISFTVVIAMTTLFKWMYENYRSRIIYIGANAVTRIKLMERQQI</sequence>
<reference evidence="2 3" key="1">
    <citation type="submission" date="2020-10" db="EMBL/GenBank/DDBJ databases">
        <title>Investigation of anaerobic biodegradation of phenanthrene by a sulfate-dependent Geobacter anodireducens strain PheS2.</title>
        <authorList>
            <person name="Zhang Z."/>
        </authorList>
    </citation>
    <scope>NUCLEOTIDE SEQUENCE [LARGE SCALE GENOMIC DNA]</scope>
    <source>
        <strain evidence="2 3">PheS2</strain>
    </source>
</reference>
<proteinExistence type="predicted"/>
<organism evidence="2 3">
    <name type="scientific">Geobacter anodireducens</name>
    <dbReference type="NCBI Taxonomy" id="1340425"/>
    <lineage>
        <taxon>Bacteria</taxon>
        <taxon>Pseudomonadati</taxon>
        <taxon>Thermodesulfobacteriota</taxon>
        <taxon>Desulfuromonadia</taxon>
        <taxon>Geobacterales</taxon>
        <taxon>Geobacteraceae</taxon>
        <taxon>Geobacter</taxon>
    </lineage>
</organism>
<comment type="caution">
    <text evidence="2">The sequence shown here is derived from an EMBL/GenBank/DDBJ whole genome shotgun (WGS) entry which is preliminary data.</text>
</comment>
<feature type="transmembrane region" description="Helical" evidence="1">
    <location>
        <begin position="193"/>
        <end position="210"/>
    </location>
</feature>
<accession>A0ABR9NSX5</accession>